<protein>
    <recommendedName>
        <fullName evidence="1">NAA35-like N-terminal domain-containing protein</fullName>
    </recommendedName>
</protein>
<reference evidence="2" key="2">
    <citation type="journal article" date="2022" name="Elife">
        <title>Obligate sexual reproduction of a homothallic fungus closely related to the Cryptococcus pathogenic species complex.</title>
        <authorList>
            <person name="Passer A.R."/>
            <person name="Clancey S.A."/>
            <person name="Shea T."/>
            <person name="David-Palma M."/>
            <person name="Averette A.F."/>
            <person name="Boekhout T."/>
            <person name="Porcel B.M."/>
            <person name="Nowrousian M."/>
            <person name="Cuomo C.A."/>
            <person name="Sun S."/>
            <person name="Heitman J."/>
            <person name="Coelho M.A."/>
        </authorList>
    </citation>
    <scope>NUCLEOTIDE SEQUENCE</scope>
    <source>
        <strain evidence="2">CBS 7841</strain>
    </source>
</reference>
<evidence type="ECO:0000313" key="2">
    <source>
        <dbReference type="EMBL" id="WVN86815.1"/>
    </source>
</evidence>
<reference evidence="2" key="3">
    <citation type="submission" date="2024-01" db="EMBL/GenBank/DDBJ databases">
        <authorList>
            <person name="Coelho M.A."/>
            <person name="David-Palma M."/>
            <person name="Shea T."/>
            <person name="Sun S."/>
            <person name="Cuomo C.A."/>
            <person name="Heitman J."/>
        </authorList>
    </citation>
    <scope>NUCLEOTIDE SEQUENCE</scope>
    <source>
        <strain evidence="2">CBS 7841</strain>
    </source>
</reference>
<dbReference type="InterPro" id="IPR057983">
    <property type="entry name" value="NAA35-like_N"/>
</dbReference>
<dbReference type="RefSeq" id="XP_066067515.1">
    <property type="nucleotide sequence ID" value="XM_066211418.1"/>
</dbReference>
<dbReference type="GeneID" id="91086200"/>
<dbReference type="KEGG" id="cdep:91086200"/>
<dbReference type="InterPro" id="IPR007244">
    <property type="entry name" value="Naa35_N"/>
</dbReference>
<sequence>MQDITLWFQEECKELLWGGLVKPDSLSMLDAMKALQLMDPKMDTGISSNHMFQVIFDPQTLLSPTDTLWIMDQMLALEVLWYRGGSLGQTVYTSLYYHNIQFLAAPPNFTSSQQLDHLLYMVFRSFILLYCKSIDLVYNELSKGHVFEGEDCFLDHHGIPIHFEDSVESIIGIVSEALGWLESEHCLLEDNIRDQLINRVVFHRCFFWGLGTSIKEQLPLLRSLMKTRFIAFFDDDHGGLSKTSQIITQAIRQEIPSHSVLAVLEIFSSQHEYAESRQFLTWRTLLAKNMTQNLTLSLSNRPRQYRLLAKLSAQYHERAAMCRHLSQQDSSALCAVLDAFRLDCILDSVLSAFDSNLVHSTDERETWWWITTVAAARNSGHYSATVRALWAKAWFSLLTLVPLGSDIPKSIHRFKLRYKHFYGEVYLPDGLKKAPQLVPDYYTWLHRRQLLDEATKKALTHLKAARLISFLS</sequence>
<keyword evidence="3" id="KW-1185">Reference proteome</keyword>
<proteinExistence type="predicted"/>
<dbReference type="AlphaFoldDB" id="A0AAJ8LZ14"/>
<organism evidence="2 3">
    <name type="scientific">Cryptococcus depauperatus CBS 7841</name>
    <dbReference type="NCBI Taxonomy" id="1295531"/>
    <lineage>
        <taxon>Eukaryota</taxon>
        <taxon>Fungi</taxon>
        <taxon>Dikarya</taxon>
        <taxon>Basidiomycota</taxon>
        <taxon>Agaricomycotina</taxon>
        <taxon>Tremellomycetes</taxon>
        <taxon>Tremellales</taxon>
        <taxon>Cryptococcaceae</taxon>
        <taxon>Cryptococcus</taxon>
    </lineage>
</organism>
<dbReference type="GO" id="GO:0031417">
    <property type="term" value="C:NatC complex"/>
    <property type="evidence" value="ECO:0007669"/>
    <property type="project" value="InterPro"/>
</dbReference>
<reference evidence="2" key="1">
    <citation type="submission" date="2016-06" db="EMBL/GenBank/DDBJ databases">
        <authorList>
            <person name="Cuomo C."/>
            <person name="Litvintseva A."/>
            <person name="Heitman J."/>
            <person name="Chen Y."/>
            <person name="Sun S."/>
            <person name="Springer D."/>
            <person name="Dromer F."/>
            <person name="Young S."/>
            <person name="Zeng Q."/>
            <person name="Chapman S."/>
            <person name="Gujja S."/>
            <person name="Saif S."/>
            <person name="Birren B."/>
        </authorList>
    </citation>
    <scope>NUCLEOTIDE SEQUENCE</scope>
    <source>
        <strain evidence="2">CBS 7841</strain>
    </source>
</reference>
<name>A0AAJ8LZ14_9TREE</name>
<gene>
    <name evidence="2" type="ORF">L203_101988</name>
</gene>
<evidence type="ECO:0000259" key="1">
    <source>
        <dbReference type="Pfam" id="PF04112"/>
    </source>
</evidence>
<dbReference type="Proteomes" id="UP000094043">
    <property type="component" value="Chromosome 2"/>
</dbReference>
<dbReference type="Pfam" id="PF04112">
    <property type="entry name" value="Mak10"/>
    <property type="match status" value="1"/>
</dbReference>
<evidence type="ECO:0000313" key="3">
    <source>
        <dbReference type="Proteomes" id="UP000094043"/>
    </source>
</evidence>
<feature type="domain" description="NAA35-like N-terminal" evidence="1">
    <location>
        <begin position="18"/>
        <end position="169"/>
    </location>
</feature>
<dbReference type="EMBL" id="CP143785">
    <property type="protein sequence ID" value="WVN86815.1"/>
    <property type="molecule type" value="Genomic_DNA"/>
</dbReference>
<accession>A0AAJ8LZ14</accession>
<dbReference type="PANTHER" id="PTHR21373:SF0">
    <property type="entry name" value="N-ALPHA-ACETYLTRANSFERASE 35, NATC AUXILIARY SUBUNIT"/>
    <property type="match status" value="1"/>
</dbReference>
<dbReference type="PANTHER" id="PTHR21373">
    <property type="entry name" value="GLUCOSE REPRESSIBLE PROTEIN MAK10"/>
    <property type="match status" value="1"/>
</dbReference>